<organism evidence="8 9">
    <name type="scientific">Pectobacterium carotovorum subsp. carotovorum (strain PC1)</name>
    <dbReference type="NCBI Taxonomy" id="561230"/>
    <lineage>
        <taxon>Bacteria</taxon>
        <taxon>Pseudomonadati</taxon>
        <taxon>Pseudomonadota</taxon>
        <taxon>Gammaproteobacteria</taxon>
        <taxon>Enterobacterales</taxon>
        <taxon>Pectobacteriaceae</taxon>
        <taxon>Pectobacterium</taxon>
    </lineage>
</organism>
<dbReference type="Proteomes" id="UP000002736">
    <property type="component" value="Chromosome"/>
</dbReference>
<dbReference type="eggNOG" id="COG1280">
    <property type="taxonomic scope" value="Bacteria"/>
</dbReference>
<evidence type="ECO:0000313" key="9">
    <source>
        <dbReference type="Proteomes" id="UP000002736"/>
    </source>
</evidence>
<keyword evidence="2" id="KW-1003">Cell membrane</keyword>
<evidence type="ECO:0000256" key="1">
    <source>
        <dbReference type="ARBA" id="ARBA00004651"/>
    </source>
</evidence>
<feature type="transmembrane region" description="Helical" evidence="7">
    <location>
        <begin position="41"/>
        <end position="64"/>
    </location>
</feature>
<protein>
    <submittedName>
        <fullName evidence="8">Lysine exporter protein (LYSE/YGGA)</fullName>
    </submittedName>
</protein>
<dbReference type="PANTHER" id="PTHR30086:SF20">
    <property type="entry name" value="ARGININE EXPORTER PROTEIN ARGO-RELATED"/>
    <property type="match status" value="1"/>
</dbReference>
<dbReference type="STRING" id="561230.PC1_2172"/>
<dbReference type="OrthoDB" id="9784202at2"/>
<feature type="transmembrane region" description="Helical" evidence="7">
    <location>
        <begin position="141"/>
        <end position="168"/>
    </location>
</feature>
<accession>C6DI38</accession>
<dbReference type="EMBL" id="CP001657">
    <property type="protein sequence ID" value="ACT13211.1"/>
    <property type="molecule type" value="Genomic_DNA"/>
</dbReference>
<keyword evidence="4" id="KW-0029">Amino-acid transport</keyword>
<keyword evidence="5 7" id="KW-1133">Transmembrane helix</keyword>
<dbReference type="InterPro" id="IPR001123">
    <property type="entry name" value="LeuE-type"/>
</dbReference>
<dbReference type="PANTHER" id="PTHR30086">
    <property type="entry name" value="ARGININE EXPORTER PROTEIN ARGO"/>
    <property type="match status" value="1"/>
</dbReference>
<dbReference type="RefSeq" id="WP_015840401.1">
    <property type="nucleotide sequence ID" value="NC_012917.1"/>
</dbReference>
<evidence type="ECO:0000256" key="7">
    <source>
        <dbReference type="SAM" id="Phobius"/>
    </source>
</evidence>
<dbReference type="GO" id="GO:0005886">
    <property type="term" value="C:plasma membrane"/>
    <property type="evidence" value="ECO:0007669"/>
    <property type="project" value="UniProtKB-SubCell"/>
</dbReference>
<comment type="subcellular location">
    <subcellularLocation>
        <location evidence="1">Cell membrane</location>
        <topology evidence="1">Multi-pass membrane protein</topology>
    </subcellularLocation>
</comment>
<evidence type="ECO:0000313" key="8">
    <source>
        <dbReference type="EMBL" id="ACT13211.1"/>
    </source>
</evidence>
<dbReference type="HOGENOM" id="CLU_079569_2_3_6"/>
<keyword evidence="4" id="KW-0813">Transport</keyword>
<proteinExistence type="predicted"/>
<name>C6DI38_PECCP</name>
<sequence length="201" mass="22086">MNSYLSFAAIALTVVFMPGPGTVKSIANSINYGLKGSIVGISGLTIGVCAVAGLSATSLGLLLVSSPRAFKAISYCGALYLFYLGVKLWFTQNKVMTIENAKVIRKRRIFTEGVLLQFTNPNAILFFFSIFPHFIDRRQDYLLQFLSLVGIFCLAFVCAHATYATIAYKAKSIFNREDNTLLNRVNAVFFILLSVYLASSS</sequence>
<feature type="transmembrane region" description="Helical" evidence="7">
    <location>
        <begin position="114"/>
        <end position="135"/>
    </location>
</feature>
<dbReference type="KEGG" id="pct:PC1_2172"/>
<evidence type="ECO:0000256" key="4">
    <source>
        <dbReference type="ARBA" id="ARBA00022970"/>
    </source>
</evidence>
<evidence type="ECO:0000256" key="3">
    <source>
        <dbReference type="ARBA" id="ARBA00022692"/>
    </source>
</evidence>
<keyword evidence="3 7" id="KW-0812">Transmembrane</keyword>
<keyword evidence="6 7" id="KW-0472">Membrane</keyword>
<evidence type="ECO:0000256" key="6">
    <source>
        <dbReference type="ARBA" id="ARBA00023136"/>
    </source>
</evidence>
<dbReference type="Pfam" id="PF01810">
    <property type="entry name" value="LysE"/>
    <property type="match status" value="1"/>
</dbReference>
<gene>
    <name evidence="8" type="ordered locus">PC1_2172</name>
</gene>
<reference evidence="8 9" key="1">
    <citation type="submission" date="2009-07" db="EMBL/GenBank/DDBJ databases">
        <title>Complete sequence of Pectobacterium carotovorum subsp. carotovorum PC1.</title>
        <authorList>
            <consortium name="US DOE Joint Genome Institute"/>
            <person name="Lucas S."/>
            <person name="Copeland A."/>
            <person name="Lapidus A."/>
            <person name="Glavina del Rio T."/>
            <person name="Tice H."/>
            <person name="Bruce D."/>
            <person name="Goodwin L."/>
            <person name="Pitluck S."/>
            <person name="Munk A.C."/>
            <person name="Brettin T."/>
            <person name="Detter J.C."/>
            <person name="Han C."/>
            <person name="Tapia R."/>
            <person name="Larimer F."/>
            <person name="Land M."/>
            <person name="Hauser L."/>
            <person name="Kyrpides N."/>
            <person name="Mikhailova N."/>
            <person name="Balakrishnan V."/>
            <person name="Glasner J."/>
            <person name="Perna N.T."/>
        </authorList>
    </citation>
    <scope>NUCLEOTIDE SEQUENCE [LARGE SCALE GENOMIC DNA]</scope>
    <source>
        <strain evidence="8 9">PC1</strain>
    </source>
</reference>
<evidence type="ECO:0000256" key="2">
    <source>
        <dbReference type="ARBA" id="ARBA00022475"/>
    </source>
</evidence>
<dbReference type="AlphaFoldDB" id="C6DI38"/>
<dbReference type="GO" id="GO:0015171">
    <property type="term" value="F:amino acid transmembrane transporter activity"/>
    <property type="evidence" value="ECO:0007669"/>
    <property type="project" value="TreeGrafter"/>
</dbReference>
<evidence type="ECO:0000256" key="5">
    <source>
        <dbReference type="ARBA" id="ARBA00022989"/>
    </source>
</evidence>
<feature type="transmembrane region" description="Helical" evidence="7">
    <location>
        <begin position="180"/>
        <end position="199"/>
    </location>
</feature>